<dbReference type="InParanoid" id="C5K6L2"/>
<organism evidence="4">
    <name type="scientific">Perkinsus marinus (strain ATCC 50983 / TXsc)</name>
    <dbReference type="NCBI Taxonomy" id="423536"/>
    <lineage>
        <taxon>Eukaryota</taxon>
        <taxon>Sar</taxon>
        <taxon>Alveolata</taxon>
        <taxon>Perkinsozoa</taxon>
        <taxon>Perkinsea</taxon>
        <taxon>Perkinsida</taxon>
        <taxon>Perkinsidae</taxon>
        <taxon>Perkinsus</taxon>
    </lineage>
</organism>
<feature type="region of interest" description="Disordered" evidence="2">
    <location>
        <begin position="2206"/>
        <end position="2234"/>
    </location>
</feature>
<evidence type="ECO:0000313" key="4">
    <source>
        <dbReference type="Proteomes" id="UP000007800"/>
    </source>
</evidence>
<protein>
    <submittedName>
        <fullName evidence="3">Uncharacterized protein</fullName>
    </submittedName>
</protein>
<dbReference type="InterPro" id="IPR015943">
    <property type="entry name" value="WD40/YVTN_repeat-like_dom_sf"/>
</dbReference>
<feature type="region of interest" description="Disordered" evidence="2">
    <location>
        <begin position="237"/>
        <end position="577"/>
    </location>
</feature>
<dbReference type="OrthoDB" id="442762at2759"/>
<dbReference type="EMBL" id="GG670888">
    <property type="protein sequence ID" value="EER19932.1"/>
    <property type="molecule type" value="Genomic_DNA"/>
</dbReference>
<feature type="region of interest" description="Disordered" evidence="2">
    <location>
        <begin position="2044"/>
        <end position="2066"/>
    </location>
</feature>
<feature type="compositionally biased region" description="Basic and acidic residues" evidence="2">
    <location>
        <begin position="256"/>
        <end position="571"/>
    </location>
</feature>
<proteinExistence type="predicted"/>
<sequence>MGFTDRLKSLRKPKVSQPQQQQSPVSSEQPSPPPRSPLERTPEGSLSELQQKLANLKATVSRPAQSPAAAQAAQQLLNDCRNLSAVLESQTDTFADQENFDLVQGVFETSEELRKISQKFDGWYNAATRTAVAHSVAVNEAPAGLPVTASQPVGDDRALSAFARQISELRTMVWDDSKPVDRCDLAIAEAKSCSEALAGRINAWLNKKESAKVEKLMQCNDELGDIEEEWKVLRMQRGPQGTSVVDGRQEEEEVGRDEREALKSQREEEERLKEEAERKAKEEREAIQKAQQEAKRIRQEEEAARAAAEEAARKEKEEAAARAAAEEAERKEKEEEAAARAAEEAERKEKEEAAAARAAAEEAERKEKEEAAAARAAAEEADRKEKEEAAARAAAEEADRKEKEEAAARAAAEEADRKEKEEAAARAAAEEADRKEKEEAARAAAEEADRKEKEEAAARAAEEADRKEKEEAAARAAAEEADRKEKEEAARAAEEADRKEKEEAARAAAEEADRKEKEEAARAAEEADRKEKEAAARAVAEEAEKRRVESAKAAEELSRKSAEQEAKRVEAPRMQSAENGSNTRVAIGEAAFGAGERGELGTPVEAGVVVVAGRAMREEAAKKAHQRRQEAALAESDGLLGLAIGFHKEHGGKAYQQSCLRMWSMYVRGCQHARRRLYEAASDEERAAAVDYATSISLDKPSDLKLIESCRRKLEESDRQAVLQSELKAAMKARDLATLQEVLPAIPRDKAGPEAYRVLSEERLRDAVRRKAEPAELERLITEAERSGAAMVYITPARALVEFYGARRKSDLMASVSYCAKLGVKDLPARPLERLSEAALISIAFRRWQEAVHEEATRTTVGKFFFELWRHRLWLRKEVARLAADDAVGSAELAEAMKECERLDIEGVEGDEELAEAMRRKKLLEAIYSAKNVKALVEATERCRDAGIVLEDNFMAREALGDALGMSLIPKALELEELERLIAAAKYAGVPTTYSEEVVKSRRWNASVAVFREGKEKELLTRVVVEWKEHARYSARLDSIEGRICVEHEERLEKESFIVWAAWAARWKDVNEKAAGMIRSCEEDRVRGAWEAWKTYRKNWKEKERKAAEMAAAGSREVGRLALESWRERSEGVREIVEALKSANDESSLTSALSACCYDEDLSRRAGPEAIEAAKSRLAAIRLRKAVQKGGSSPAELRDLWREAGWPETDVVGDRAWQLSVRRRALRSWAEEVMERRAVTHRVERCLKGEAEDPSLFRLRATLDLARERDVKENGVIMAAERRLAEIDLSTELSRPMPSPGALGQLLRNSWLDRNDATVRKMVEEANTIRANSVGDKVKRREARDALSIWKEFAVERVCLRRKLLKSTDVEELSKLVEELSVPGHAHGDLVLSTGAKDRLEMLEWARQQEEAKRQRFQRFQKKWEEEESRWSLRTEVSPRVWPEEDRKADYFHTTVPKIRGFATTPLKRGRVDLSSSRSITPRTTPSLSHTVYSPWGDRSLSPATSMDLTKFSLKTPSPRHEVDTSGLLGTFGQYAGFQALCSGIARQVVYTDLGDPVTSVHAGEWGIGAGTMLGKVWYYSLELDERVPLAGFSDDAVKAIFVRDPYTESVRRDQGEDAFCTARSPDDDKVDLENGFGHQMADLLHPDEPTAPIVYATVGDSCAKIFDTADPHQQTVFKFERRSSASVKYVVQRQNQVAIVFPDLVTESQNMTPFRLQGTDDDVTMACPTDMRNLILLLVEHYDVKPPCYKVVDLEHDQQVLDYAQLPGRGRLCYFVRMLGPRYLVFVSDACKLCVYDYVAKKTLHVLKEHKKDIVSLDTTFSDEEFISVDTRGEVRLWNATEGSVAEEGPVHTMGGYARRGSRTGEPEDEEMSPVAALGGKAGLIRGRELGRRGQLEGGYDGEAYCEKAMRAALNAPTGLSPYLPHRSISPLPGRQSSIGGTPMSAVSRHQSPGRESHTSSKSGERGQRVQRGHSGVGRYRRAIAEEHVEGTEGFGVGRPPRAQVGARRHRGDGEGKPWSEEEDGDRNSVEEVVEALQEDEPEILEELPSTRQVSPREAKRRVPAAESLVSNTLGSLSSSEGSILSMVDREALPVKTTETQTDELEGYRGEAPVQSPQSKVGPDAGPPAYTPGRHGYRVGGGTAESARAAAAAAASGARRTPHYATPGWDERTQELREKEARLEMYLAESARRREVLMDSIKRRHATAHHRGATAARELDFGGGGWAQRSVEK</sequence>
<dbReference type="Gene3D" id="2.130.10.10">
    <property type="entry name" value="YVTN repeat-like/Quinoprotein amine dehydrogenase"/>
    <property type="match status" value="1"/>
</dbReference>
<dbReference type="PROSITE" id="PS50082">
    <property type="entry name" value="WD_REPEATS_2"/>
    <property type="match status" value="1"/>
</dbReference>
<dbReference type="PANTHER" id="PTHR38758:SF1">
    <property type="entry name" value="PROTEIN, PUTATIVE-RELATED"/>
    <property type="match status" value="1"/>
</dbReference>
<evidence type="ECO:0000256" key="2">
    <source>
        <dbReference type="SAM" id="MobiDB-lite"/>
    </source>
</evidence>
<dbReference type="InterPro" id="IPR001680">
    <property type="entry name" value="WD40_rpt"/>
</dbReference>
<feature type="repeat" description="WD" evidence="1">
    <location>
        <begin position="1808"/>
        <end position="1849"/>
    </location>
</feature>
<feature type="compositionally biased region" description="Low complexity" evidence="2">
    <location>
        <begin position="15"/>
        <end position="29"/>
    </location>
</feature>
<accession>C5K6L2</accession>
<keyword evidence="4" id="KW-1185">Reference proteome</keyword>
<dbReference type="SUPFAM" id="SSF50998">
    <property type="entry name" value="Quinoprotein alcohol dehydrogenase-like"/>
    <property type="match status" value="1"/>
</dbReference>
<evidence type="ECO:0000313" key="3">
    <source>
        <dbReference type="EMBL" id="EER19932.1"/>
    </source>
</evidence>
<feature type="region of interest" description="Disordered" evidence="2">
    <location>
        <begin position="1850"/>
        <end position="1873"/>
    </location>
</feature>
<feature type="compositionally biased region" description="Basic and acidic residues" evidence="2">
    <location>
        <begin position="2013"/>
        <end position="2030"/>
    </location>
</feature>
<evidence type="ECO:0000256" key="1">
    <source>
        <dbReference type="PROSITE-ProRule" id="PRU00221"/>
    </source>
</evidence>
<dbReference type="GeneID" id="9058596"/>
<feature type="region of interest" description="Disordered" evidence="2">
    <location>
        <begin position="2100"/>
        <end position="2131"/>
    </location>
</feature>
<feature type="compositionally biased region" description="Basic and acidic residues" evidence="2">
    <location>
        <begin position="1954"/>
        <end position="1969"/>
    </location>
</feature>
<dbReference type="PANTHER" id="PTHR38758">
    <property type="entry name" value="PUTATIVE-RELATED"/>
    <property type="match status" value="1"/>
</dbReference>
<feature type="region of interest" description="Disordered" evidence="2">
    <location>
        <begin position="1926"/>
        <end position="2030"/>
    </location>
</feature>
<gene>
    <name evidence="3" type="ORF">Pmar_PMAR006826</name>
</gene>
<dbReference type="OMA" id="AWRDHTS"/>
<feature type="region of interest" description="Disordered" evidence="2">
    <location>
        <begin position="1"/>
        <end position="47"/>
    </location>
</feature>
<reference evidence="3 4" key="1">
    <citation type="submission" date="2008-07" db="EMBL/GenBank/DDBJ databases">
        <authorList>
            <person name="El-Sayed N."/>
            <person name="Caler E."/>
            <person name="Inman J."/>
            <person name="Amedeo P."/>
            <person name="Hass B."/>
            <person name="Wortman J."/>
        </authorList>
    </citation>
    <scope>NUCLEOTIDE SEQUENCE [LARGE SCALE GENOMIC DNA]</scope>
    <source>
        <strain evidence="4">ATCC 50983 / TXsc</strain>
    </source>
</reference>
<dbReference type="InterPro" id="IPR011047">
    <property type="entry name" value="Quinoprotein_ADH-like_sf"/>
</dbReference>
<dbReference type="RefSeq" id="XP_002788136.1">
    <property type="nucleotide sequence ID" value="XM_002788090.1"/>
</dbReference>
<dbReference type="Proteomes" id="UP000007800">
    <property type="component" value="Unassembled WGS sequence"/>
</dbReference>
<keyword evidence="1" id="KW-0853">WD repeat</keyword>
<name>C5K6L2_PERM5</name>